<gene>
    <name evidence="1" type="ORF">G3I71_32660</name>
</gene>
<evidence type="ECO:0008006" key="2">
    <source>
        <dbReference type="Google" id="ProtNLM"/>
    </source>
</evidence>
<evidence type="ECO:0000313" key="1">
    <source>
        <dbReference type="EMBL" id="NEC90449.1"/>
    </source>
</evidence>
<proteinExistence type="predicted"/>
<name>A0A6B3C1C7_9ACTN</name>
<dbReference type="RefSeq" id="WP_164320307.1">
    <property type="nucleotide sequence ID" value="NZ_JAAGLU010000032.1"/>
</dbReference>
<organism evidence="1">
    <name type="scientific">Streptomyces sp. SID12501</name>
    <dbReference type="NCBI Taxonomy" id="2706042"/>
    <lineage>
        <taxon>Bacteria</taxon>
        <taxon>Bacillati</taxon>
        <taxon>Actinomycetota</taxon>
        <taxon>Actinomycetes</taxon>
        <taxon>Kitasatosporales</taxon>
        <taxon>Streptomycetaceae</taxon>
        <taxon>Streptomyces</taxon>
    </lineage>
</organism>
<reference evidence="1" key="1">
    <citation type="submission" date="2020-01" db="EMBL/GenBank/DDBJ databases">
        <title>Insect and environment-associated Actinomycetes.</title>
        <authorList>
            <person name="Currrie C."/>
            <person name="Chevrette M."/>
            <person name="Carlson C."/>
            <person name="Stubbendieck R."/>
            <person name="Wendt-Pienkowski E."/>
        </authorList>
    </citation>
    <scope>NUCLEOTIDE SEQUENCE</scope>
    <source>
        <strain evidence="1">SID12501</strain>
    </source>
</reference>
<dbReference type="EMBL" id="JAAGLU010000032">
    <property type="protein sequence ID" value="NEC90449.1"/>
    <property type="molecule type" value="Genomic_DNA"/>
</dbReference>
<protein>
    <recommendedName>
        <fullName evidence="2">STAS domain-containing protein</fullName>
    </recommendedName>
</protein>
<accession>A0A6B3C1C7</accession>
<dbReference type="AlphaFoldDB" id="A0A6B3C1C7"/>
<comment type="caution">
    <text evidence="1">The sequence shown here is derived from an EMBL/GenBank/DDBJ whole genome shotgun (WGS) entry which is preliminary data.</text>
</comment>
<sequence length="115" mass="12831">MTERIETPEVRLVVTVDLTGRYDSADEVTEDLRQQTQRNVDCHTAIVCLGEDAVRRSLLLPHAIAGAFFLSAKLIEVHIPAGSRFASHLGQEVAREARVMVRDHEAQLLSIRTPD</sequence>